<keyword evidence="1" id="KW-0472">Membrane</keyword>
<reference evidence="2 3" key="1">
    <citation type="submission" date="2019-03" db="EMBL/GenBank/DDBJ databases">
        <title>Genomic Encyclopedia of Type Strains, Phase IV (KMG-V): Genome sequencing to study the core and pangenomes of soil and plant-associated prokaryotes.</title>
        <authorList>
            <person name="Whitman W."/>
        </authorList>
    </citation>
    <scope>NUCLEOTIDE SEQUENCE [LARGE SCALE GENOMIC DNA]</scope>
    <source>
        <strain evidence="2 3">Hc14</strain>
    </source>
</reference>
<sequence>MSSTITFHSWRNIALSLTQFRYVEFLIKSTPAISLAFIIYITFRGVLS</sequence>
<feature type="transmembrane region" description="Helical" evidence="1">
    <location>
        <begin position="25"/>
        <end position="43"/>
    </location>
</feature>
<dbReference type="AlphaFoldDB" id="A0A4R3Q8Q1"/>
<keyword evidence="1" id="KW-1133">Transmembrane helix</keyword>
<protein>
    <submittedName>
        <fullName evidence="2">Uncharacterized protein</fullName>
    </submittedName>
</protein>
<evidence type="ECO:0000313" key="3">
    <source>
        <dbReference type="Proteomes" id="UP000294576"/>
    </source>
</evidence>
<dbReference type="Proteomes" id="UP000294576">
    <property type="component" value="Unassembled WGS sequence"/>
</dbReference>
<name>A0A4R3Q8Q1_RHISU</name>
<gene>
    <name evidence="2" type="ORF">EV132_10457</name>
</gene>
<accession>A0A4R3Q8Q1</accession>
<organism evidence="2 3">
    <name type="scientific">Rhizobium sullae</name>
    <name type="common">Rhizobium hedysari</name>
    <dbReference type="NCBI Taxonomy" id="50338"/>
    <lineage>
        <taxon>Bacteria</taxon>
        <taxon>Pseudomonadati</taxon>
        <taxon>Pseudomonadota</taxon>
        <taxon>Alphaproteobacteria</taxon>
        <taxon>Hyphomicrobiales</taxon>
        <taxon>Rhizobiaceae</taxon>
        <taxon>Rhizobium/Agrobacterium group</taxon>
        <taxon>Rhizobium</taxon>
    </lineage>
</organism>
<comment type="caution">
    <text evidence="2">The sequence shown here is derived from an EMBL/GenBank/DDBJ whole genome shotgun (WGS) entry which is preliminary data.</text>
</comment>
<proteinExistence type="predicted"/>
<evidence type="ECO:0000256" key="1">
    <source>
        <dbReference type="SAM" id="Phobius"/>
    </source>
</evidence>
<evidence type="ECO:0000313" key="2">
    <source>
        <dbReference type="EMBL" id="TCU17034.1"/>
    </source>
</evidence>
<keyword evidence="1" id="KW-0812">Transmembrane</keyword>
<dbReference type="EMBL" id="SMBH01000004">
    <property type="protein sequence ID" value="TCU17034.1"/>
    <property type="molecule type" value="Genomic_DNA"/>
</dbReference>